<protein>
    <recommendedName>
        <fullName evidence="4">DUF1640 domain-containing protein</fullName>
    </recommendedName>
</protein>
<dbReference type="RefSeq" id="WP_135622947.1">
    <property type="nucleotide sequence ID" value="NZ_RQGD01000020.1"/>
</dbReference>
<keyword evidence="1" id="KW-1133">Transmembrane helix</keyword>
<evidence type="ECO:0000313" key="2">
    <source>
        <dbReference type="EMBL" id="TGL61307.1"/>
    </source>
</evidence>
<name>A0A4R9K9D1_9LEPT</name>
<dbReference type="OrthoDB" id="9854041at2"/>
<keyword evidence="3" id="KW-1185">Reference proteome</keyword>
<organism evidence="2 3">
    <name type="scientific">Leptospira ognonensis</name>
    <dbReference type="NCBI Taxonomy" id="2484945"/>
    <lineage>
        <taxon>Bacteria</taxon>
        <taxon>Pseudomonadati</taxon>
        <taxon>Spirochaetota</taxon>
        <taxon>Spirochaetia</taxon>
        <taxon>Leptospirales</taxon>
        <taxon>Leptospiraceae</taxon>
        <taxon>Leptospira</taxon>
    </lineage>
</organism>
<evidence type="ECO:0008006" key="4">
    <source>
        <dbReference type="Google" id="ProtNLM"/>
    </source>
</evidence>
<keyword evidence="1" id="KW-0472">Membrane</keyword>
<proteinExistence type="predicted"/>
<feature type="transmembrane region" description="Helical" evidence="1">
    <location>
        <begin position="144"/>
        <end position="165"/>
    </location>
</feature>
<reference evidence="2" key="1">
    <citation type="journal article" date="2019" name="PLoS Negl. Trop. Dis.">
        <title>Revisiting the worldwide diversity of Leptospira species in the environment.</title>
        <authorList>
            <person name="Vincent A.T."/>
            <person name="Schiettekatte O."/>
            <person name="Bourhy P."/>
            <person name="Veyrier F.J."/>
            <person name="Picardeau M."/>
        </authorList>
    </citation>
    <scope>NUCLEOTIDE SEQUENCE [LARGE SCALE GENOMIC DNA]</scope>
    <source>
        <strain evidence="2">201702476</strain>
    </source>
</reference>
<dbReference type="EMBL" id="RQGD01000020">
    <property type="protein sequence ID" value="TGL61307.1"/>
    <property type="molecule type" value="Genomic_DNA"/>
</dbReference>
<comment type="caution">
    <text evidence="2">The sequence shown here is derived from an EMBL/GenBank/DDBJ whole genome shotgun (WGS) entry which is preliminary data.</text>
</comment>
<keyword evidence="1" id="KW-0812">Transmembrane</keyword>
<dbReference type="Proteomes" id="UP000297693">
    <property type="component" value="Unassembled WGS sequence"/>
</dbReference>
<accession>A0A4R9K9D1</accession>
<evidence type="ECO:0000313" key="3">
    <source>
        <dbReference type="Proteomes" id="UP000297693"/>
    </source>
</evidence>
<sequence length="171" mass="20194">MANPPKLYQILEKAEIETKIAIEIQDWIIDTIAEKRDQSMNQFEATKLLPIHLEMRNGFESMRSEMASRFETMHTELNTRFETMHTDMITRFERMDFRYESFQKEMDVRFESLQKEMDVRFLRVDEKFTSLEKRLDATNFSIRLLGVPIVGATIGGLGVVFLQIYERLVGL</sequence>
<evidence type="ECO:0000256" key="1">
    <source>
        <dbReference type="SAM" id="Phobius"/>
    </source>
</evidence>
<gene>
    <name evidence="2" type="ORF">EHQ58_05895</name>
</gene>
<dbReference type="AlphaFoldDB" id="A0A4R9K9D1"/>